<dbReference type="RefSeq" id="WP_344752680.1">
    <property type="nucleotide sequence ID" value="NZ_BAABBW010000002.1"/>
</dbReference>
<dbReference type="Pfam" id="PF02698">
    <property type="entry name" value="DUF218"/>
    <property type="match status" value="1"/>
</dbReference>
<dbReference type="InterPro" id="IPR003848">
    <property type="entry name" value="DUF218"/>
</dbReference>
<evidence type="ECO:0000313" key="2">
    <source>
        <dbReference type="EMBL" id="GAA4172697.1"/>
    </source>
</evidence>
<dbReference type="CDD" id="cd06259">
    <property type="entry name" value="YdcF-like"/>
    <property type="match status" value="1"/>
</dbReference>
<keyword evidence="3" id="KW-1185">Reference proteome</keyword>
<gene>
    <name evidence="2" type="ORF">GCM10022287_13990</name>
</gene>
<dbReference type="PANTHER" id="PTHR30336">
    <property type="entry name" value="INNER MEMBRANE PROTEIN, PROBABLE PERMEASE"/>
    <property type="match status" value="1"/>
</dbReference>
<name>A0ABP7ZXC5_9MICO</name>
<accession>A0ABP7ZXC5</accession>
<sequence>MAAEVLHWRASRSELGGGARGDGTEAVVVLGYRNRGGRANRVNRWRVRAGIRSFDPAARERLLVLCGGSVGGSVPEAELMAAYARELGYVGLITRERASRTTWENVENAMVLIEGAATIKIVSNSLHAAKARGYLRQLRPDLASRLARADDYRFGEQWWLKPAAVIIDLRHSWRTRRRARP</sequence>
<dbReference type="InterPro" id="IPR051599">
    <property type="entry name" value="Cell_Envelope_Assoc"/>
</dbReference>
<proteinExistence type="predicted"/>
<protein>
    <recommendedName>
        <fullName evidence="1">DUF218 domain-containing protein</fullName>
    </recommendedName>
</protein>
<evidence type="ECO:0000259" key="1">
    <source>
        <dbReference type="Pfam" id="PF02698"/>
    </source>
</evidence>
<comment type="caution">
    <text evidence="2">The sequence shown here is derived from an EMBL/GenBank/DDBJ whole genome shotgun (WGS) entry which is preliminary data.</text>
</comment>
<dbReference type="Proteomes" id="UP001501079">
    <property type="component" value="Unassembled WGS sequence"/>
</dbReference>
<dbReference type="EMBL" id="BAABBW010000002">
    <property type="protein sequence ID" value="GAA4172697.1"/>
    <property type="molecule type" value="Genomic_DNA"/>
</dbReference>
<reference evidence="3" key="1">
    <citation type="journal article" date="2019" name="Int. J. Syst. Evol. Microbiol.">
        <title>The Global Catalogue of Microorganisms (GCM) 10K type strain sequencing project: providing services to taxonomists for standard genome sequencing and annotation.</title>
        <authorList>
            <consortium name="The Broad Institute Genomics Platform"/>
            <consortium name="The Broad Institute Genome Sequencing Center for Infectious Disease"/>
            <person name="Wu L."/>
            <person name="Ma J."/>
        </authorList>
    </citation>
    <scope>NUCLEOTIDE SEQUENCE [LARGE SCALE GENOMIC DNA]</scope>
    <source>
        <strain evidence="3">JCM 17591</strain>
    </source>
</reference>
<dbReference type="PANTHER" id="PTHR30336:SF4">
    <property type="entry name" value="ENVELOPE BIOGENESIS FACTOR ELYC"/>
    <property type="match status" value="1"/>
</dbReference>
<organism evidence="2 3">
    <name type="scientific">Gryllotalpicola koreensis</name>
    <dbReference type="NCBI Taxonomy" id="993086"/>
    <lineage>
        <taxon>Bacteria</taxon>
        <taxon>Bacillati</taxon>
        <taxon>Actinomycetota</taxon>
        <taxon>Actinomycetes</taxon>
        <taxon>Micrococcales</taxon>
        <taxon>Microbacteriaceae</taxon>
        <taxon>Gryllotalpicola</taxon>
    </lineage>
</organism>
<feature type="domain" description="DUF218" evidence="1">
    <location>
        <begin position="25"/>
        <end position="139"/>
    </location>
</feature>
<evidence type="ECO:0000313" key="3">
    <source>
        <dbReference type="Proteomes" id="UP001501079"/>
    </source>
</evidence>